<dbReference type="Proteomes" id="UP000886803">
    <property type="component" value="Unassembled WGS sequence"/>
</dbReference>
<reference evidence="2" key="1">
    <citation type="journal article" date="2021" name="PeerJ">
        <title>Extensive microbial diversity within the chicken gut microbiome revealed by metagenomics and culture.</title>
        <authorList>
            <person name="Gilroy R."/>
            <person name="Ravi A."/>
            <person name="Getino M."/>
            <person name="Pursley I."/>
            <person name="Horton D.L."/>
            <person name="Alikhan N.F."/>
            <person name="Baker D."/>
            <person name="Gharbi K."/>
            <person name="Hall N."/>
            <person name="Watson M."/>
            <person name="Adriaenssens E.M."/>
            <person name="Foster-Nyarko E."/>
            <person name="Jarju S."/>
            <person name="Secka A."/>
            <person name="Antonio M."/>
            <person name="Oren A."/>
            <person name="Chaudhuri R.R."/>
            <person name="La Ragione R."/>
            <person name="Hildebrand F."/>
            <person name="Pallen M.J."/>
        </authorList>
    </citation>
    <scope>NUCLEOTIDE SEQUENCE</scope>
    <source>
        <strain evidence="2">ChiBcec8-13705</strain>
    </source>
</reference>
<protein>
    <submittedName>
        <fullName evidence="2">ATP-binding protein</fullName>
    </submittedName>
</protein>
<dbReference type="PANTHER" id="PTHR30050:SF4">
    <property type="entry name" value="ATP-BINDING PROTEIN RV3427C IN INSERTION SEQUENCE-RELATED"/>
    <property type="match status" value="1"/>
</dbReference>
<keyword evidence="2" id="KW-0067">ATP-binding</keyword>
<keyword evidence="2" id="KW-0547">Nucleotide-binding</keyword>
<dbReference type="Gene3D" id="3.40.50.300">
    <property type="entry name" value="P-loop containing nucleotide triphosphate hydrolases"/>
    <property type="match status" value="1"/>
</dbReference>
<dbReference type="Pfam" id="PF01695">
    <property type="entry name" value="IstB_IS21"/>
    <property type="match status" value="1"/>
</dbReference>
<evidence type="ECO:0000313" key="2">
    <source>
        <dbReference type="EMBL" id="HJB41672.1"/>
    </source>
</evidence>
<dbReference type="SUPFAM" id="SSF52540">
    <property type="entry name" value="P-loop containing nucleoside triphosphate hydrolases"/>
    <property type="match status" value="1"/>
</dbReference>
<reference evidence="2" key="2">
    <citation type="submission" date="2021-04" db="EMBL/GenBank/DDBJ databases">
        <authorList>
            <person name="Gilroy R."/>
        </authorList>
    </citation>
    <scope>NUCLEOTIDE SEQUENCE</scope>
    <source>
        <strain evidence="2">ChiBcec8-13705</strain>
    </source>
</reference>
<name>A0A9D2S2M9_9FIRM</name>
<evidence type="ECO:0000259" key="1">
    <source>
        <dbReference type="Pfam" id="PF01695"/>
    </source>
</evidence>
<dbReference type="PANTHER" id="PTHR30050">
    <property type="entry name" value="CHROMOSOMAL REPLICATION INITIATOR PROTEIN DNAA"/>
    <property type="match status" value="1"/>
</dbReference>
<dbReference type="GO" id="GO:0005524">
    <property type="term" value="F:ATP binding"/>
    <property type="evidence" value="ECO:0007669"/>
    <property type="project" value="UniProtKB-KW"/>
</dbReference>
<dbReference type="EMBL" id="DWYG01000060">
    <property type="protein sequence ID" value="HJB41672.1"/>
    <property type="molecule type" value="Genomic_DNA"/>
</dbReference>
<dbReference type="AlphaFoldDB" id="A0A9D2S2M9"/>
<organism evidence="2 3">
    <name type="scientific">Candidatus Gemmiger avicola</name>
    <dbReference type="NCBI Taxonomy" id="2838605"/>
    <lineage>
        <taxon>Bacteria</taxon>
        <taxon>Bacillati</taxon>
        <taxon>Bacillota</taxon>
        <taxon>Clostridia</taxon>
        <taxon>Eubacteriales</taxon>
        <taxon>Gemmiger</taxon>
    </lineage>
</organism>
<accession>A0A9D2S2M9</accession>
<feature type="domain" description="IstB-like ATP-binding" evidence="1">
    <location>
        <begin position="176"/>
        <end position="285"/>
    </location>
</feature>
<proteinExistence type="predicted"/>
<dbReference type="InterPro" id="IPR027417">
    <property type="entry name" value="P-loop_NTPase"/>
</dbReference>
<dbReference type="GO" id="GO:0006260">
    <property type="term" value="P:DNA replication"/>
    <property type="evidence" value="ECO:0007669"/>
    <property type="project" value="TreeGrafter"/>
</dbReference>
<evidence type="ECO:0000313" key="3">
    <source>
        <dbReference type="Proteomes" id="UP000886803"/>
    </source>
</evidence>
<sequence>MRTKDELFREAQRHIAARRQRAVTEAARRRAAAFAAHPALAEAEEARTQAGLALTLAAASGRDTAPARQKLEAAGRALNTALAEAGYGPNGLAPRYTCAVCQDTGIANGAPCACVAELARTLRREEINAASPLALCGFETFDVTRYPTEPDPELGGPVRDYMAKVLAYCRRYAETFAPASQNLLFMGGAGLGKTHLALAVADAVLARGFDVLYTSSAALAARLGREHFDYDGDDSWLEACQEADLLILDDLGTEHLTTVTISVLYELINTRMLCHRPTIYTTNIVDQGVFTTRYTEKVASRMLGNCRIFKFFGQDQRLAGKGRAK</sequence>
<comment type="caution">
    <text evidence="2">The sequence shown here is derived from an EMBL/GenBank/DDBJ whole genome shotgun (WGS) entry which is preliminary data.</text>
</comment>
<gene>
    <name evidence="2" type="ORF">H9945_04165</name>
</gene>
<dbReference type="InterPro" id="IPR002611">
    <property type="entry name" value="IstB_ATP-bd"/>
</dbReference>